<keyword evidence="2" id="KW-0812">Transmembrane</keyword>
<evidence type="ECO:0000313" key="3">
    <source>
        <dbReference type="EMBL" id="MPA45543.1"/>
    </source>
</evidence>
<feature type="compositionally biased region" description="Low complexity" evidence="1">
    <location>
        <begin position="71"/>
        <end position="90"/>
    </location>
</feature>
<feature type="transmembrane region" description="Helical" evidence="2">
    <location>
        <begin position="140"/>
        <end position="165"/>
    </location>
</feature>
<evidence type="ECO:0000256" key="1">
    <source>
        <dbReference type="SAM" id="MobiDB-lite"/>
    </source>
</evidence>
<proteinExistence type="predicted"/>
<dbReference type="AlphaFoldDB" id="A0A5B6ZS44"/>
<accession>A0A5B6ZS44</accession>
<dbReference type="PANTHER" id="PTHR37385">
    <property type="entry name" value="PROTEIN LOW PSII ACCUMULATION 2, CHLOROPLASTIC"/>
    <property type="match status" value="1"/>
</dbReference>
<feature type="compositionally biased region" description="Polar residues" evidence="1">
    <location>
        <begin position="49"/>
        <end position="62"/>
    </location>
</feature>
<evidence type="ECO:0000256" key="2">
    <source>
        <dbReference type="SAM" id="Phobius"/>
    </source>
</evidence>
<reference evidence="3" key="1">
    <citation type="submission" date="2019-08" db="EMBL/GenBank/DDBJ databases">
        <title>Reference gene set and small RNA set construction with multiple tissues from Davidia involucrata Baill.</title>
        <authorList>
            <person name="Yang H."/>
            <person name="Zhou C."/>
            <person name="Li G."/>
            <person name="Wang J."/>
            <person name="Gao P."/>
            <person name="Wang M."/>
            <person name="Wang R."/>
            <person name="Zhao Y."/>
        </authorList>
    </citation>
    <scope>NUCLEOTIDE SEQUENCE</scope>
    <source>
        <tissue evidence="3">Mixed with DoveR01_LX</tissue>
    </source>
</reference>
<sequence>MALIVHSSSCLAKKPHRLLHSTPLLPSPTKPTVLFIKSQDDSTEPPNPTITGQSTDDNTSSGPAPPLTKPSSSGLGFGSSSSSSSSGKSSKNPVSTKKKQRGGRERASVIRRTTLQKPGFISQSDEAQSKEQSRNESSFLLAWLGLGLVILIQGILLAASADVWLSRRWFIKWASRVFNELDWAEEQIIGMQKELKEVGFFIS</sequence>
<keyword evidence="2" id="KW-0472">Membrane</keyword>
<gene>
    <name evidence="3" type="ORF">Din_014984</name>
</gene>
<keyword evidence="2" id="KW-1133">Transmembrane helix</keyword>
<name>A0A5B6ZS44_DAVIN</name>
<dbReference type="EMBL" id="GHES01014984">
    <property type="protein sequence ID" value="MPA45543.1"/>
    <property type="molecule type" value="Transcribed_RNA"/>
</dbReference>
<dbReference type="PANTHER" id="PTHR37385:SF2">
    <property type="entry name" value="PROTEIN LPA2"/>
    <property type="match status" value="1"/>
</dbReference>
<organism evidence="3">
    <name type="scientific">Davidia involucrata</name>
    <name type="common">Dove tree</name>
    <dbReference type="NCBI Taxonomy" id="16924"/>
    <lineage>
        <taxon>Eukaryota</taxon>
        <taxon>Viridiplantae</taxon>
        <taxon>Streptophyta</taxon>
        <taxon>Embryophyta</taxon>
        <taxon>Tracheophyta</taxon>
        <taxon>Spermatophyta</taxon>
        <taxon>Magnoliopsida</taxon>
        <taxon>eudicotyledons</taxon>
        <taxon>Gunneridae</taxon>
        <taxon>Pentapetalae</taxon>
        <taxon>asterids</taxon>
        <taxon>Cornales</taxon>
        <taxon>Nyssaceae</taxon>
        <taxon>Davidia</taxon>
    </lineage>
</organism>
<protein>
    <submittedName>
        <fullName evidence="3">Uncharacterized protein</fullName>
    </submittedName>
</protein>
<dbReference type="GO" id="GO:0009507">
    <property type="term" value="C:chloroplast"/>
    <property type="evidence" value="ECO:0007669"/>
    <property type="project" value="TreeGrafter"/>
</dbReference>
<feature type="region of interest" description="Disordered" evidence="1">
    <location>
        <begin position="20"/>
        <end position="110"/>
    </location>
</feature>
<dbReference type="InterPro" id="IPR038789">
    <property type="entry name" value="LPA2-like"/>
</dbReference>